<evidence type="ECO:0000259" key="1">
    <source>
        <dbReference type="Pfam" id="PF18185"/>
    </source>
</evidence>
<proteinExistence type="predicted"/>
<evidence type="ECO:0000313" key="2">
    <source>
        <dbReference type="EMBL" id="MBN7774631.1"/>
    </source>
</evidence>
<dbReference type="EMBL" id="JAFJZZ010000016">
    <property type="protein sequence ID" value="MBN7774631.1"/>
    <property type="molecule type" value="Genomic_DNA"/>
</dbReference>
<gene>
    <name evidence="2" type="ORF">JYB65_14800</name>
</gene>
<reference evidence="2" key="1">
    <citation type="submission" date="2021-02" db="EMBL/GenBank/DDBJ databases">
        <title>Abyssanaerobacter marinus gen.nov., sp., nov, anaerobic bacterium isolated from the Onnuri vent field of Indian Ocean and suggestion of Mogibacteriaceae fam. nov., and proposal of reclassification of ambiguous this family's genus member.</title>
        <authorList>
            <person name="Kim Y.J."/>
            <person name="Yang J.-A."/>
        </authorList>
    </citation>
    <scope>NUCLEOTIDE SEQUENCE</scope>
    <source>
        <strain evidence="2">DSM 2634</strain>
    </source>
</reference>
<feature type="domain" description="NAD(+) hydrolase ThsA Sir2/TIR-associating SLOG" evidence="1">
    <location>
        <begin position="252"/>
        <end position="448"/>
    </location>
</feature>
<dbReference type="InterPro" id="IPR041486">
    <property type="entry name" value="ThsA_STALD"/>
</dbReference>
<keyword evidence="3" id="KW-1185">Reference proteome</keyword>
<dbReference type="RefSeq" id="WP_206583473.1">
    <property type="nucleotide sequence ID" value="NZ_JAFJZZ010000016.1"/>
</dbReference>
<dbReference type="AlphaFoldDB" id="A0A939DB67"/>
<comment type="caution">
    <text evidence="2">The sequence shown here is derived from an EMBL/GenBank/DDBJ whole genome shotgun (WGS) entry which is preliminary data.</text>
</comment>
<accession>A0A939DB67</accession>
<name>A0A939DB67_CLOAM</name>
<sequence>MSIDKKQFIHHYAKRACDGETSLFLGAGVSASAGYPSWMHLLKPCAKELGIEIDDKVDLYLLAQYYANRFSYSALKKIINENVNLLKYESTLIDELLNLNFRTIWTTNYDTVLENNLFKRNVLTNTVNNDRDLSNIIGNNRVNIYKLNGDIKNLDNIVITQKDIEQYEPSHELLLTFFKRELVTNTFLFLGYSFTDTIVLNCLNAINRCLKESTTCHYAIMLRGKIPDFDYFVNDLEQRYHVNVLVIDEYEELPNILKELNYEIKRKNIFFSGVFDKLPSDEDVFANDLCGKIAEALLKDNFAIYTGYGRNFGNYLAGNSLQYILYHNMNVNKHLIMRPFLKNMSFEDKSTHRKMLINDCHVSIFMFGQVPTENGYENSKGMIDEYEIAKEQRRIIIPIGSTGYTSFEIWKDVKKNIILYPYLERYIDSLNSKDIEIIVNTIVQILSEVC</sequence>
<protein>
    <submittedName>
        <fullName evidence="2">SIR2 family protein</fullName>
    </submittedName>
</protein>
<organism evidence="2 3">
    <name type="scientific">Clostridium aminobutyricum</name>
    <dbReference type="NCBI Taxonomy" id="33953"/>
    <lineage>
        <taxon>Bacteria</taxon>
        <taxon>Bacillati</taxon>
        <taxon>Bacillota</taxon>
        <taxon>Clostridia</taxon>
        <taxon>Eubacteriales</taxon>
        <taxon>Clostridiaceae</taxon>
        <taxon>Clostridium</taxon>
    </lineage>
</organism>
<dbReference type="Pfam" id="PF13289">
    <property type="entry name" value="SIR2_2"/>
    <property type="match status" value="1"/>
</dbReference>
<dbReference type="SUPFAM" id="SSF52467">
    <property type="entry name" value="DHS-like NAD/FAD-binding domain"/>
    <property type="match status" value="1"/>
</dbReference>
<dbReference type="Proteomes" id="UP000664545">
    <property type="component" value="Unassembled WGS sequence"/>
</dbReference>
<dbReference type="InterPro" id="IPR029035">
    <property type="entry name" value="DHS-like_NAD/FAD-binding_dom"/>
</dbReference>
<dbReference type="Pfam" id="PF18185">
    <property type="entry name" value="STALD"/>
    <property type="match status" value="1"/>
</dbReference>
<evidence type="ECO:0000313" key="3">
    <source>
        <dbReference type="Proteomes" id="UP000664545"/>
    </source>
</evidence>